<evidence type="ECO:0000313" key="3">
    <source>
        <dbReference type="Proteomes" id="UP000548787"/>
    </source>
</evidence>
<dbReference type="InterPro" id="IPR015947">
    <property type="entry name" value="PUA-like_sf"/>
</dbReference>
<dbReference type="SUPFAM" id="SSF88697">
    <property type="entry name" value="PUA domain-like"/>
    <property type="match status" value="1"/>
</dbReference>
<dbReference type="Pfam" id="PF12961">
    <property type="entry name" value="DUF3850"/>
    <property type="match status" value="1"/>
</dbReference>
<dbReference type="Gene3D" id="2.30.130.30">
    <property type="entry name" value="Hypothetical protein"/>
    <property type="match status" value="1"/>
</dbReference>
<dbReference type="AlphaFoldDB" id="A0A7W1YFB3"/>
<dbReference type="RefSeq" id="WP_181675753.1">
    <property type="nucleotide sequence ID" value="NZ_JABJVM010000003.1"/>
</dbReference>
<name>A0A7W1YFB3_9LIST</name>
<organism evidence="2 3">
    <name type="scientific">Listeria rustica</name>
    <dbReference type="NCBI Taxonomy" id="2713503"/>
    <lineage>
        <taxon>Bacteria</taxon>
        <taxon>Bacillati</taxon>
        <taxon>Bacillota</taxon>
        <taxon>Bacilli</taxon>
        <taxon>Bacillales</taxon>
        <taxon>Listeriaceae</taxon>
        <taxon>Listeria</taxon>
    </lineage>
</organism>
<evidence type="ECO:0000313" key="2">
    <source>
        <dbReference type="EMBL" id="MBA3925530.1"/>
    </source>
</evidence>
<feature type="domain" description="DUF3850" evidence="1">
    <location>
        <begin position="22"/>
        <end position="104"/>
    </location>
</feature>
<comment type="caution">
    <text evidence="2">The sequence shown here is derived from an EMBL/GenBank/DDBJ whole genome shotgun (WGS) entry which is preliminary data.</text>
</comment>
<dbReference type="EMBL" id="JABJVM010000003">
    <property type="protein sequence ID" value="MBA3925530.1"/>
    <property type="molecule type" value="Genomic_DNA"/>
</dbReference>
<evidence type="ECO:0000259" key="1">
    <source>
        <dbReference type="Pfam" id="PF12961"/>
    </source>
</evidence>
<dbReference type="Proteomes" id="UP000548787">
    <property type="component" value="Unassembled WGS sequence"/>
</dbReference>
<sequence>MKEAPVVTTNTLLSRLPANLRVHELKILKQHFEEICTERKRFETRYNDRDYKRGDVLYLREIEPRNTLFDYADNADLPNFTGREMLVIVDFVSDALQREGYVGMNFRVLWIEK</sequence>
<proteinExistence type="predicted"/>
<protein>
    <submittedName>
        <fullName evidence="2">DUF3850 domain-containing protein</fullName>
    </submittedName>
</protein>
<reference evidence="2 3" key="1">
    <citation type="submission" date="2020-05" db="EMBL/GenBank/DDBJ databases">
        <authorList>
            <person name="Carlin C.R."/>
        </authorList>
    </citation>
    <scope>NUCLEOTIDE SEQUENCE [LARGE SCALE GENOMIC DNA]</scope>
    <source>
        <strain evidence="2 3">FSL W9-0585</strain>
    </source>
</reference>
<gene>
    <name evidence="2" type="ORF">HPK16_04160</name>
</gene>
<reference evidence="2 3" key="2">
    <citation type="submission" date="2020-08" db="EMBL/GenBank/DDBJ databases">
        <title>Listeria ohnekaius sp. nov. and Listeria portnoyii sp. nov. isolated from non-agricultural and natural environments.</title>
        <authorList>
            <person name="Weller D."/>
            <person name="Belias A.M."/>
            <person name="Liao J."/>
            <person name="Guo S."/>
            <person name="Orsi R.H."/>
            <person name="Wiedmann M."/>
        </authorList>
    </citation>
    <scope>NUCLEOTIDE SEQUENCE [LARGE SCALE GENOMIC DNA]</scope>
    <source>
        <strain evidence="2 3">FSL W9-0585</strain>
    </source>
</reference>
<keyword evidence="3" id="KW-1185">Reference proteome</keyword>
<accession>A0A7W1YFB3</accession>
<dbReference type="InterPro" id="IPR039440">
    <property type="entry name" value="DUF3850"/>
</dbReference>